<dbReference type="AlphaFoldDB" id="A0A0A9A0H9"/>
<dbReference type="EMBL" id="GBRH01254417">
    <property type="protein sequence ID" value="JAD43478.1"/>
    <property type="molecule type" value="Transcribed_RNA"/>
</dbReference>
<name>A0A0A9A0H9_ARUDO</name>
<organism evidence="1">
    <name type="scientific">Arundo donax</name>
    <name type="common">Giant reed</name>
    <name type="synonym">Donax arundinaceus</name>
    <dbReference type="NCBI Taxonomy" id="35708"/>
    <lineage>
        <taxon>Eukaryota</taxon>
        <taxon>Viridiplantae</taxon>
        <taxon>Streptophyta</taxon>
        <taxon>Embryophyta</taxon>
        <taxon>Tracheophyta</taxon>
        <taxon>Spermatophyta</taxon>
        <taxon>Magnoliopsida</taxon>
        <taxon>Liliopsida</taxon>
        <taxon>Poales</taxon>
        <taxon>Poaceae</taxon>
        <taxon>PACMAD clade</taxon>
        <taxon>Arundinoideae</taxon>
        <taxon>Arundineae</taxon>
        <taxon>Arundo</taxon>
    </lineage>
</organism>
<accession>A0A0A9A0H9</accession>
<protein>
    <submittedName>
        <fullName evidence="1">Uncharacterized protein</fullName>
    </submittedName>
</protein>
<evidence type="ECO:0000313" key="1">
    <source>
        <dbReference type="EMBL" id="JAD43478.1"/>
    </source>
</evidence>
<proteinExistence type="predicted"/>
<sequence length="72" mass="7863">MYHLWLSPQWWFPMVLPPNPPPAVLLRPSLMAILLARAAIHSVSFIPRGASVVCAVGRDQQSAASRSDLTAV</sequence>
<reference evidence="1" key="1">
    <citation type="submission" date="2014-09" db="EMBL/GenBank/DDBJ databases">
        <authorList>
            <person name="Magalhaes I.L.F."/>
            <person name="Oliveira U."/>
            <person name="Santos F.R."/>
            <person name="Vidigal T.H.D.A."/>
            <person name="Brescovit A.D."/>
            <person name="Santos A.J."/>
        </authorList>
    </citation>
    <scope>NUCLEOTIDE SEQUENCE</scope>
    <source>
        <tissue evidence="1">Shoot tissue taken approximately 20 cm above the soil surface</tissue>
    </source>
</reference>
<reference evidence="1" key="2">
    <citation type="journal article" date="2015" name="Data Brief">
        <title>Shoot transcriptome of the giant reed, Arundo donax.</title>
        <authorList>
            <person name="Barrero R.A."/>
            <person name="Guerrero F.D."/>
            <person name="Moolhuijzen P."/>
            <person name="Goolsby J.A."/>
            <person name="Tidwell J."/>
            <person name="Bellgard S.E."/>
            <person name="Bellgard M.I."/>
        </authorList>
    </citation>
    <scope>NUCLEOTIDE SEQUENCE</scope>
    <source>
        <tissue evidence="1">Shoot tissue taken approximately 20 cm above the soil surface</tissue>
    </source>
</reference>